<dbReference type="eggNOG" id="ENOG502T5PG">
    <property type="taxonomic scope" value="Eukaryota"/>
</dbReference>
<dbReference type="GeneID" id="19970507"/>
<dbReference type="Proteomes" id="UP000030752">
    <property type="component" value="Unassembled WGS sequence"/>
</dbReference>
<feature type="region of interest" description="Disordered" evidence="1">
    <location>
        <begin position="226"/>
        <end position="276"/>
    </location>
</feature>
<evidence type="ECO:0000313" key="2">
    <source>
        <dbReference type="EMBL" id="ETN41233.1"/>
    </source>
</evidence>
<proteinExistence type="predicted"/>
<sequence>MATRRERSPSVMSACDASLESSYRSWKAQRPQLFRQHSQQHRIANAPMVRTTYSPQVDALAPNNSHHQADNTRAPVHIAVIADDHDHMVDLPLTLYDPSLTRSLISKSKAFATQGRISPCSPLSLLITLNPASAAGTADTSRTNRARASHREGFAARVPLTTSTTLTLRWRYAHGLQSFHEVFYVIDAASIHGFDAVLRGTINVTPADQAATLPLAHPLIFVSSLGRSSGSGSKKTDRDRRDDEKKSRKEREYRAQVESQRREVRKALEGKGSKRS</sequence>
<dbReference type="InParanoid" id="W2RZL2"/>
<dbReference type="RefSeq" id="XP_008715742.1">
    <property type="nucleotide sequence ID" value="XM_008717520.1"/>
</dbReference>
<dbReference type="AlphaFoldDB" id="W2RZL2"/>
<dbReference type="HOGENOM" id="CLU_1008377_0_0_1"/>
<organism evidence="2 3">
    <name type="scientific">Cyphellophora europaea (strain CBS 101466)</name>
    <name type="common">Phialophora europaea</name>
    <dbReference type="NCBI Taxonomy" id="1220924"/>
    <lineage>
        <taxon>Eukaryota</taxon>
        <taxon>Fungi</taxon>
        <taxon>Dikarya</taxon>
        <taxon>Ascomycota</taxon>
        <taxon>Pezizomycotina</taxon>
        <taxon>Eurotiomycetes</taxon>
        <taxon>Chaetothyriomycetidae</taxon>
        <taxon>Chaetothyriales</taxon>
        <taxon>Cyphellophoraceae</taxon>
        <taxon>Cyphellophora</taxon>
    </lineage>
</organism>
<feature type="compositionally biased region" description="Basic and acidic residues" evidence="1">
    <location>
        <begin position="234"/>
        <end position="276"/>
    </location>
</feature>
<protein>
    <submittedName>
        <fullName evidence="2">Uncharacterized protein</fullName>
    </submittedName>
</protein>
<dbReference type="VEuPathDB" id="FungiDB:HMPREF1541_03168"/>
<accession>W2RZL2</accession>
<gene>
    <name evidence="2" type="ORF">HMPREF1541_03168</name>
</gene>
<keyword evidence="3" id="KW-1185">Reference proteome</keyword>
<evidence type="ECO:0000313" key="3">
    <source>
        <dbReference type="Proteomes" id="UP000030752"/>
    </source>
</evidence>
<dbReference type="OrthoDB" id="4155281at2759"/>
<dbReference type="EMBL" id="KB822719">
    <property type="protein sequence ID" value="ETN41233.1"/>
    <property type="molecule type" value="Genomic_DNA"/>
</dbReference>
<reference evidence="2 3" key="1">
    <citation type="submission" date="2013-03" db="EMBL/GenBank/DDBJ databases">
        <title>The Genome Sequence of Phialophora europaea CBS 101466.</title>
        <authorList>
            <consortium name="The Broad Institute Genomics Platform"/>
            <person name="Cuomo C."/>
            <person name="de Hoog S."/>
            <person name="Gorbushina A."/>
            <person name="Walker B."/>
            <person name="Young S.K."/>
            <person name="Zeng Q."/>
            <person name="Gargeya S."/>
            <person name="Fitzgerald M."/>
            <person name="Haas B."/>
            <person name="Abouelleil A."/>
            <person name="Allen A.W."/>
            <person name="Alvarado L."/>
            <person name="Arachchi H.M."/>
            <person name="Berlin A.M."/>
            <person name="Chapman S.B."/>
            <person name="Gainer-Dewar J."/>
            <person name="Goldberg J."/>
            <person name="Griggs A."/>
            <person name="Gujja S."/>
            <person name="Hansen M."/>
            <person name="Howarth C."/>
            <person name="Imamovic A."/>
            <person name="Ireland A."/>
            <person name="Larimer J."/>
            <person name="McCowan C."/>
            <person name="Murphy C."/>
            <person name="Pearson M."/>
            <person name="Poon T.W."/>
            <person name="Priest M."/>
            <person name="Roberts A."/>
            <person name="Saif S."/>
            <person name="Shea T."/>
            <person name="Sisk P."/>
            <person name="Sykes S."/>
            <person name="Wortman J."/>
            <person name="Nusbaum C."/>
            <person name="Birren B."/>
        </authorList>
    </citation>
    <scope>NUCLEOTIDE SEQUENCE [LARGE SCALE GENOMIC DNA]</scope>
    <source>
        <strain evidence="2 3">CBS 101466</strain>
    </source>
</reference>
<name>W2RZL2_CYPE1</name>
<evidence type="ECO:0000256" key="1">
    <source>
        <dbReference type="SAM" id="MobiDB-lite"/>
    </source>
</evidence>